<keyword evidence="1" id="KW-1133">Transmembrane helix</keyword>
<organism evidence="2 3">
    <name type="scientific">Aspergillus tamarii</name>
    <dbReference type="NCBI Taxonomy" id="41984"/>
    <lineage>
        <taxon>Eukaryota</taxon>
        <taxon>Fungi</taxon>
        <taxon>Dikarya</taxon>
        <taxon>Ascomycota</taxon>
        <taxon>Pezizomycotina</taxon>
        <taxon>Eurotiomycetes</taxon>
        <taxon>Eurotiomycetidae</taxon>
        <taxon>Eurotiales</taxon>
        <taxon>Aspergillaceae</taxon>
        <taxon>Aspergillus</taxon>
        <taxon>Aspergillus subgen. Circumdati</taxon>
    </lineage>
</organism>
<keyword evidence="1" id="KW-0812">Transmembrane</keyword>
<dbReference type="Proteomes" id="UP000326950">
    <property type="component" value="Unassembled WGS sequence"/>
</dbReference>
<keyword evidence="1" id="KW-0472">Membrane</keyword>
<sequence>MEGDPLATSCGFACSLGSLVAPHPPILIFCLWALSLPPAQACAFWVAPPAHAGHSSRSGLSCHCVCVSSSSLQTRTIPGCGLVWLAFHPFIGIQSCLSLFFSWGSDCILFLFLNILFSFFCFVIFI</sequence>
<dbReference type="OrthoDB" id="10473048at2759"/>
<keyword evidence="3" id="KW-1185">Reference proteome</keyword>
<evidence type="ECO:0000256" key="1">
    <source>
        <dbReference type="SAM" id="Phobius"/>
    </source>
</evidence>
<feature type="transmembrane region" description="Helical" evidence="1">
    <location>
        <begin position="108"/>
        <end position="125"/>
    </location>
</feature>
<evidence type="ECO:0000313" key="2">
    <source>
        <dbReference type="EMBL" id="KAE8155773.1"/>
    </source>
</evidence>
<dbReference type="AlphaFoldDB" id="A0A5N6UB17"/>
<name>A0A5N6UB17_ASPTM</name>
<dbReference type="EMBL" id="ML738803">
    <property type="protein sequence ID" value="KAE8155773.1"/>
    <property type="molecule type" value="Genomic_DNA"/>
</dbReference>
<gene>
    <name evidence="2" type="ORF">BDV40DRAFT_282902</name>
</gene>
<evidence type="ECO:0000313" key="3">
    <source>
        <dbReference type="Proteomes" id="UP000326950"/>
    </source>
</evidence>
<feature type="transmembrane region" description="Helical" evidence="1">
    <location>
        <begin position="26"/>
        <end position="47"/>
    </location>
</feature>
<accession>A0A5N6UB17</accession>
<protein>
    <submittedName>
        <fullName evidence="2">Uncharacterized protein</fullName>
    </submittedName>
</protein>
<feature type="transmembrane region" description="Helical" evidence="1">
    <location>
        <begin position="82"/>
        <end position="102"/>
    </location>
</feature>
<proteinExistence type="predicted"/>
<reference evidence="2 3" key="1">
    <citation type="submission" date="2019-04" db="EMBL/GenBank/DDBJ databases">
        <title>Friends and foes A comparative genomics study of 23 Aspergillus species from section Flavi.</title>
        <authorList>
            <consortium name="DOE Joint Genome Institute"/>
            <person name="Kjaerbolling I."/>
            <person name="Vesth T."/>
            <person name="Frisvad J.C."/>
            <person name="Nybo J.L."/>
            <person name="Theobald S."/>
            <person name="Kildgaard S."/>
            <person name="Isbrandt T."/>
            <person name="Kuo A."/>
            <person name="Sato A."/>
            <person name="Lyhne E.K."/>
            <person name="Kogle M.E."/>
            <person name="Wiebenga A."/>
            <person name="Kun R.S."/>
            <person name="Lubbers R.J."/>
            <person name="Makela M.R."/>
            <person name="Barry K."/>
            <person name="Chovatia M."/>
            <person name="Clum A."/>
            <person name="Daum C."/>
            <person name="Haridas S."/>
            <person name="He G."/>
            <person name="LaButti K."/>
            <person name="Lipzen A."/>
            <person name="Mondo S."/>
            <person name="Riley R."/>
            <person name="Salamov A."/>
            <person name="Simmons B.A."/>
            <person name="Magnuson J.K."/>
            <person name="Henrissat B."/>
            <person name="Mortensen U.H."/>
            <person name="Larsen T.O."/>
            <person name="Devries R.P."/>
            <person name="Grigoriev I.V."/>
            <person name="Machida M."/>
            <person name="Baker S.E."/>
            <person name="Andersen M.R."/>
        </authorList>
    </citation>
    <scope>NUCLEOTIDE SEQUENCE [LARGE SCALE GENOMIC DNA]</scope>
    <source>
        <strain evidence="2 3">CBS 117626</strain>
    </source>
</reference>